<keyword evidence="4" id="KW-0233">DNA recombination</keyword>
<accession>A0A151JE74</accession>
<dbReference type="GO" id="GO:0032196">
    <property type="term" value="P:transposition"/>
    <property type="evidence" value="ECO:0007669"/>
    <property type="project" value="UniProtKB-KW"/>
</dbReference>
<dbReference type="GO" id="GO:0003677">
    <property type="term" value="F:DNA binding"/>
    <property type="evidence" value="ECO:0007669"/>
    <property type="project" value="UniProtKB-KW"/>
</dbReference>
<dbReference type="PROSITE" id="PS50994">
    <property type="entry name" value="INTEGRASE"/>
    <property type="match status" value="1"/>
</dbReference>
<dbReference type="Gene3D" id="1.10.10.60">
    <property type="entry name" value="Homeodomain-like"/>
    <property type="match status" value="1"/>
</dbReference>
<dbReference type="Gene3D" id="3.30.420.10">
    <property type="entry name" value="Ribonuclease H-like superfamily/Ribonuclease H"/>
    <property type="match status" value="1"/>
</dbReference>
<comment type="caution">
    <text evidence="7">The sequence shown here is derived from an EMBL/GenBank/DDBJ whole genome shotgun (WGS) entry which is preliminary data.</text>
</comment>
<evidence type="ECO:0000256" key="1">
    <source>
        <dbReference type="ARBA" id="ARBA00009277"/>
    </source>
</evidence>
<organism evidence="7 11">
    <name type="scientific">Vibrio cidicii</name>
    <dbReference type="NCBI Taxonomy" id="1763883"/>
    <lineage>
        <taxon>Bacteria</taxon>
        <taxon>Pseudomonadati</taxon>
        <taxon>Pseudomonadota</taxon>
        <taxon>Gammaproteobacteria</taxon>
        <taxon>Vibrionales</taxon>
        <taxon>Vibrionaceae</taxon>
        <taxon>Vibrio</taxon>
    </lineage>
</organism>
<evidence type="ECO:0000256" key="3">
    <source>
        <dbReference type="ARBA" id="ARBA00023125"/>
    </source>
</evidence>
<comment type="similarity">
    <text evidence="1">Belongs to the transposase IS21/IS408/IS1162 family.</text>
</comment>
<evidence type="ECO:0000313" key="11">
    <source>
        <dbReference type="Proteomes" id="UP000075349"/>
    </source>
</evidence>
<dbReference type="PANTHER" id="PTHR35004:SF6">
    <property type="entry name" value="TRANSPOSASE"/>
    <property type="match status" value="1"/>
</dbReference>
<evidence type="ECO:0000256" key="4">
    <source>
        <dbReference type="ARBA" id="ARBA00023172"/>
    </source>
</evidence>
<dbReference type="InterPro" id="IPR012337">
    <property type="entry name" value="RNaseH-like_sf"/>
</dbReference>
<dbReference type="PROSITE" id="PS50531">
    <property type="entry name" value="HTH_IS21"/>
    <property type="match status" value="1"/>
</dbReference>
<feature type="domain" description="Integrase catalytic" evidence="6">
    <location>
        <begin position="116"/>
        <end position="296"/>
    </location>
</feature>
<evidence type="ECO:0000313" key="7">
    <source>
        <dbReference type="EMBL" id="KYN23927.1"/>
    </source>
</evidence>
<sequence>MINQEQLVEIHVLHQQGRSIRRIAKDMGISRNTVRTYLRSKDKAPVYPERQSRATKLQPYHDYLRTRIEAAKPYWIPATVLLRELKSLGYEGGITMLKEHIKQYKPSAPVDPVVRFETLPGEQMQVDFTTITHYGVRVKAFVATLGYSRATFVRFSERERQEDWIEGLEEAFEYFGGVPKEVLFDNAKAIMIERDAYGEGEHRWNTALLTAAKRYNFKPRACRPYRAKTKGKVERFNAYLKNSFVTPLAATLKQHGLKITADVLNGHIGAWLETVAHQRTHGTTGAKPQVLLDEERFTLQPLPSPTRSATPLTISDSAMPLESFQHPLSTYDALLEVRV</sequence>
<dbReference type="NCBIfam" id="NF033546">
    <property type="entry name" value="transpos_IS21"/>
    <property type="match status" value="1"/>
</dbReference>
<name>A0A151JE74_9VIBR</name>
<evidence type="ECO:0000313" key="8">
    <source>
        <dbReference type="EMBL" id="KYN24494.1"/>
    </source>
</evidence>
<dbReference type="AlphaFoldDB" id="A0A151JE74"/>
<dbReference type="EMBL" id="LOMK01000001">
    <property type="protein sequence ID" value="KYN24494.1"/>
    <property type="molecule type" value="Genomic_DNA"/>
</dbReference>
<feature type="domain" description="HTH IS21-type" evidence="5">
    <location>
        <begin position="5"/>
        <end position="68"/>
    </location>
</feature>
<reference evidence="7" key="2">
    <citation type="submission" date="2015-12" db="EMBL/GenBank/DDBJ databases">
        <authorList>
            <person name="Shamseldin A."/>
            <person name="Moawad H."/>
            <person name="Abd El-Rahim W.M."/>
            <person name="Sadowsky M.J."/>
        </authorList>
    </citation>
    <scope>NUCLEOTIDE SEQUENCE [LARGE SCALE GENOMIC DNA]</scope>
    <source>
        <strain evidence="7">2756-81</strain>
    </source>
</reference>
<proteinExistence type="inferred from homology"/>
<dbReference type="GO" id="GO:0015074">
    <property type="term" value="P:DNA integration"/>
    <property type="evidence" value="ECO:0007669"/>
    <property type="project" value="InterPro"/>
</dbReference>
<dbReference type="InterPro" id="IPR017894">
    <property type="entry name" value="HTH_IS21_transposase_type"/>
</dbReference>
<evidence type="ECO:0000259" key="5">
    <source>
        <dbReference type="PROSITE" id="PS50531"/>
    </source>
</evidence>
<reference evidence="11" key="1">
    <citation type="submission" date="2015-12" db="EMBL/GenBank/DDBJ databases">
        <authorList>
            <person name="Tarr C.L."/>
            <person name="Gladney L.M."/>
        </authorList>
    </citation>
    <scope>NUCLEOTIDE SEQUENCE [LARGE SCALE GENOMIC DNA]</scope>
    <source>
        <strain evidence="11">2756-81</strain>
    </source>
</reference>
<evidence type="ECO:0000313" key="10">
    <source>
        <dbReference type="EMBL" id="KYN25311.1"/>
    </source>
</evidence>
<dbReference type="EMBL" id="LOMK01000002">
    <property type="protein sequence ID" value="KYN23927.1"/>
    <property type="molecule type" value="Genomic_DNA"/>
</dbReference>
<gene>
    <name evidence="8" type="ORF">AUQ44_00735</name>
    <name evidence="9" type="ORF">AUQ44_01040</name>
    <name evidence="10" type="ORF">AUQ44_06630</name>
    <name evidence="7" type="ORF">AUQ44_19050</name>
</gene>
<dbReference type="InterPro" id="IPR001584">
    <property type="entry name" value="Integrase_cat-core"/>
</dbReference>
<keyword evidence="2" id="KW-0815">Transposition</keyword>
<dbReference type="InterPro" id="IPR036397">
    <property type="entry name" value="RNaseH_sf"/>
</dbReference>
<dbReference type="Pfam" id="PF00665">
    <property type="entry name" value="rve"/>
    <property type="match status" value="1"/>
</dbReference>
<dbReference type="GO" id="GO:0006310">
    <property type="term" value="P:DNA recombination"/>
    <property type="evidence" value="ECO:0007669"/>
    <property type="project" value="UniProtKB-KW"/>
</dbReference>
<evidence type="ECO:0000259" key="6">
    <source>
        <dbReference type="PROSITE" id="PS50994"/>
    </source>
</evidence>
<evidence type="ECO:0000313" key="9">
    <source>
        <dbReference type="EMBL" id="KYN24541.1"/>
    </source>
</evidence>
<dbReference type="EMBL" id="LOMK01000001">
    <property type="protein sequence ID" value="KYN24541.1"/>
    <property type="molecule type" value="Genomic_DNA"/>
</dbReference>
<dbReference type="PANTHER" id="PTHR35004">
    <property type="entry name" value="TRANSPOSASE RV3428C-RELATED"/>
    <property type="match status" value="1"/>
</dbReference>
<dbReference type="EMBL" id="LOMK01000001">
    <property type="protein sequence ID" value="KYN25311.1"/>
    <property type="molecule type" value="Genomic_DNA"/>
</dbReference>
<dbReference type="Proteomes" id="UP000075349">
    <property type="component" value="Unassembled WGS sequence"/>
</dbReference>
<evidence type="ECO:0000256" key="2">
    <source>
        <dbReference type="ARBA" id="ARBA00022578"/>
    </source>
</evidence>
<protein>
    <submittedName>
        <fullName evidence="7">Transposase</fullName>
    </submittedName>
</protein>
<dbReference type="SUPFAM" id="SSF53098">
    <property type="entry name" value="Ribonuclease H-like"/>
    <property type="match status" value="1"/>
</dbReference>
<keyword evidence="3" id="KW-0238">DNA-binding</keyword>